<dbReference type="EMBL" id="RYYR01000020">
    <property type="protein sequence ID" value="RUL50513.1"/>
    <property type="molecule type" value="Genomic_DNA"/>
</dbReference>
<dbReference type="GO" id="GO:0016787">
    <property type="term" value="F:hydrolase activity"/>
    <property type="evidence" value="ECO:0007669"/>
    <property type="project" value="UniProtKB-KW"/>
</dbReference>
<keyword evidence="2 4" id="KW-0378">Hydrolase</keyword>
<dbReference type="PANTHER" id="PTHR48081">
    <property type="entry name" value="AB HYDROLASE SUPERFAMILY PROTEIN C4A8.06C"/>
    <property type="match status" value="1"/>
</dbReference>
<organism evidence="4 5">
    <name type="scientific">Lysinibacillus antri</name>
    <dbReference type="NCBI Taxonomy" id="2498145"/>
    <lineage>
        <taxon>Bacteria</taxon>
        <taxon>Bacillati</taxon>
        <taxon>Bacillota</taxon>
        <taxon>Bacilli</taxon>
        <taxon>Bacillales</taxon>
        <taxon>Bacillaceae</taxon>
        <taxon>Lysinibacillus</taxon>
    </lineage>
</organism>
<evidence type="ECO:0000259" key="3">
    <source>
        <dbReference type="Pfam" id="PF07859"/>
    </source>
</evidence>
<evidence type="ECO:0000313" key="4">
    <source>
        <dbReference type="EMBL" id="RUL50513.1"/>
    </source>
</evidence>
<comment type="caution">
    <text evidence="4">The sequence shown here is derived from an EMBL/GenBank/DDBJ whole genome shotgun (WGS) entry which is preliminary data.</text>
</comment>
<dbReference type="AlphaFoldDB" id="A0A432L9M4"/>
<evidence type="ECO:0000256" key="2">
    <source>
        <dbReference type="ARBA" id="ARBA00022801"/>
    </source>
</evidence>
<dbReference type="Pfam" id="PF07859">
    <property type="entry name" value="Abhydrolase_3"/>
    <property type="match status" value="1"/>
</dbReference>
<gene>
    <name evidence="4" type="ORF">EK386_14020</name>
</gene>
<accession>A0A432L9M4</accession>
<reference evidence="4 5" key="1">
    <citation type="submission" date="2018-12" db="EMBL/GenBank/DDBJ databases">
        <title>Lysinibacillus antri sp. nov., isolated from a cave soil.</title>
        <authorList>
            <person name="Narsing Rao M.P."/>
            <person name="Zhang H."/>
            <person name="Dong Z.-Y."/>
            <person name="Niu X.-K."/>
            <person name="Zhang K."/>
            <person name="Fang B.-Z."/>
            <person name="Kang Y.-Q."/>
            <person name="Xiao M."/>
            <person name="Li W.-J."/>
        </authorList>
    </citation>
    <scope>NUCLEOTIDE SEQUENCE [LARGE SCALE GENOMIC DNA]</scope>
    <source>
        <strain evidence="4 5">SYSU K30002</strain>
    </source>
</reference>
<proteinExistence type="inferred from homology"/>
<dbReference type="FunFam" id="3.40.50.1820:FF:000089">
    <property type="entry name" value="Alpha/beta hydrolase"/>
    <property type="match status" value="1"/>
</dbReference>
<dbReference type="Gene3D" id="3.40.50.1820">
    <property type="entry name" value="alpha/beta hydrolase"/>
    <property type="match status" value="1"/>
</dbReference>
<dbReference type="InterPro" id="IPR013094">
    <property type="entry name" value="AB_hydrolase_3"/>
</dbReference>
<evidence type="ECO:0000256" key="1">
    <source>
        <dbReference type="ARBA" id="ARBA00010515"/>
    </source>
</evidence>
<sequence length="314" mass="34334">MGLTNNAKVYLEAFYSGPKKIQDLTAEEARQMMSLAPVPENVEVPPVAKVEDRQIPVDGGEITARIYTPSGQGPFPLFVYYHGGGWVLGNLETSDAGCRLLAEKTGRVVVSVDYRLAPEFKFPVPVEDSYNALCWARDNASQLNAIAEDIVVGGDSAGGNLATVMAILSNDNNGPTITAQALIYPVTNLDFTSPSYEKFADGYGLDRDLMIWFGEYYVNNEEEFNDPLVSPLLYENVNALPPAIIVAAENDVLFSEGVQYQEKLEQAGVEVKHTIIEGSIHGFFSNMVIFADETKATVDQIANYLKTVKTNVSN</sequence>
<protein>
    <submittedName>
        <fullName evidence="4">Alpha/beta hydrolase</fullName>
    </submittedName>
</protein>
<name>A0A432L9M4_9BACI</name>
<dbReference type="PANTHER" id="PTHR48081:SF8">
    <property type="entry name" value="ALPHA_BETA HYDROLASE FOLD-3 DOMAIN-CONTAINING PROTEIN-RELATED"/>
    <property type="match status" value="1"/>
</dbReference>
<feature type="domain" description="Alpha/beta hydrolase fold-3" evidence="3">
    <location>
        <begin position="78"/>
        <end position="284"/>
    </location>
</feature>
<dbReference type="SUPFAM" id="SSF53474">
    <property type="entry name" value="alpha/beta-Hydrolases"/>
    <property type="match status" value="1"/>
</dbReference>
<keyword evidence="5" id="KW-1185">Reference proteome</keyword>
<evidence type="ECO:0000313" key="5">
    <source>
        <dbReference type="Proteomes" id="UP000287910"/>
    </source>
</evidence>
<dbReference type="InterPro" id="IPR050300">
    <property type="entry name" value="GDXG_lipolytic_enzyme"/>
</dbReference>
<dbReference type="Proteomes" id="UP000287910">
    <property type="component" value="Unassembled WGS sequence"/>
</dbReference>
<comment type="similarity">
    <text evidence="1">Belongs to the 'GDXG' lipolytic enzyme family.</text>
</comment>
<dbReference type="InterPro" id="IPR029058">
    <property type="entry name" value="AB_hydrolase_fold"/>
</dbReference>